<dbReference type="InParanoid" id="A0A1B1AFK3"/>
<name>A0A1B1AFK3_9PROT</name>
<dbReference type="EMBL" id="CP013244">
    <property type="protein sequence ID" value="ANP45343.1"/>
    <property type="molecule type" value="Genomic_DNA"/>
</dbReference>
<dbReference type="STRING" id="1759059.ATE48_05150"/>
<accession>A0A1B1AFK3</accession>
<keyword evidence="1" id="KW-0812">Transmembrane</keyword>
<dbReference type="OrthoDB" id="9799456at2"/>
<organism evidence="2 3">
    <name type="scientific">Candidatus Viadribacter manganicus</name>
    <dbReference type="NCBI Taxonomy" id="1759059"/>
    <lineage>
        <taxon>Bacteria</taxon>
        <taxon>Pseudomonadati</taxon>
        <taxon>Pseudomonadota</taxon>
        <taxon>Alphaproteobacteria</taxon>
        <taxon>Hyphomonadales</taxon>
        <taxon>Hyphomonadaceae</taxon>
        <taxon>Candidatus Viadribacter</taxon>
    </lineage>
</organism>
<gene>
    <name evidence="2" type="ORF">ATE48_05150</name>
</gene>
<feature type="transmembrane region" description="Helical" evidence="1">
    <location>
        <begin position="54"/>
        <end position="76"/>
    </location>
</feature>
<evidence type="ECO:0000256" key="1">
    <source>
        <dbReference type="SAM" id="Phobius"/>
    </source>
</evidence>
<keyword evidence="1" id="KW-1133">Transmembrane helix</keyword>
<proteinExistence type="predicted"/>
<keyword evidence="1" id="KW-0472">Membrane</keyword>
<evidence type="ECO:0008006" key="4">
    <source>
        <dbReference type="Google" id="ProtNLM"/>
    </source>
</evidence>
<evidence type="ECO:0000313" key="3">
    <source>
        <dbReference type="Proteomes" id="UP000092498"/>
    </source>
</evidence>
<keyword evidence="3" id="KW-1185">Reference proteome</keyword>
<dbReference type="InterPro" id="IPR009325">
    <property type="entry name" value="DUF983"/>
</dbReference>
<reference evidence="2 3" key="1">
    <citation type="submission" date="2015-11" db="EMBL/GenBank/DDBJ databases">
        <title>Whole-Genome Sequence of Candidatus Oderbacter manganicum from the National Park Lower Oder Valley, Germany.</title>
        <authorList>
            <person name="Braun B."/>
            <person name="Liere K."/>
            <person name="Szewzyk U."/>
        </authorList>
    </citation>
    <scope>NUCLEOTIDE SEQUENCE [LARGE SCALE GENOMIC DNA]</scope>
    <source>
        <strain evidence="2 3">OTSz_A_272</strain>
    </source>
</reference>
<dbReference type="RefSeq" id="WP_066768496.1">
    <property type="nucleotide sequence ID" value="NZ_CP013244.1"/>
</dbReference>
<dbReference type="KEGG" id="cbot:ATE48_05150"/>
<dbReference type="Pfam" id="PF06170">
    <property type="entry name" value="DUF983"/>
    <property type="match status" value="1"/>
</dbReference>
<evidence type="ECO:0000313" key="2">
    <source>
        <dbReference type="EMBL" id="ANP45343.1"/>
    </source>
</evidence>
<protein>
    <recommendedName>
        <fullName evidence="4">DUF983 domain-containing protein</fullName>
    </recommendedName>
</protein>
<dbReference type="Proteomes" id="UP000092498">
    <property type="component" value="Chromosome"/>
</dbReference>
<sequence>MQKVERHLGQALQRGVRGRCPACGKGRLFSSYLKPIAQCTACAEDLTRYQTADFAPYLVTFVIGIVFTPLALALTASGASDLMLPVLLLAAVISALLLLPPMKGAALGLLWAVNETN</sequence>
<dbReference type="AlphaFoldDB" id="A0A1B1AFK3"/>